<accession>A0A939FIQ8</accession>
<gene>
    <name evidence="2" type="ORF">J1792_07940</name>
</gene>
<proteinExistence type="predicted"/>
<evidence type="ECO:0000313" key="2">
    <source>
        <dbReference type="EMBL" id="MBO0652715.1"/>
    </source>
</evidence>
<dbReference type="EMBL" id="JAFMOF010000001">
    <property type="protein sequence ID" value="MBO0652715.1"/>
    <property type="molecule type" value="Genomic_DNA"/>
</dbReference>
<dbReference type="Proteomes" id="UP000664781">
    <property type="component" value="Unassembled WGS sequence"/>
</dbReference>
<dbReference type="PRINTS" id="PR01217">
    <property type="entry name" value="PRICHEXTENSN"/>
</dbReference>
<evidence type="ECO:0000313" key="3">
    <source>
        <dbReference type="Proteomes" id="UP000664781"/>
    </source>
</evidence>
<feature type="compositionally biased region" description="Pro residues" evidence="1">
    <location>
        <begin position="243"/>
        <end position="257"/>
    </location>
</feature>
<keyword evidence="3" id="KW-1185">Reference proteome</keyword>
<feature type="region of interest" description="Disordered" evidence="1">
    <location>
        <begin position="27"/>
        <end position="52"/>
    </location>
</feature>
<protein>
    <submittedName>
        <fullName evidence="2">Uncharacterized protein</fullName>
    </submittedName>
</protein>
<name>A0A939FIQ8_9ACTN</name>
<evidence type="ECO:0000256" key="1">
    <source>
        <dbReference type="SAM" id="MobiDB-lite"/>
    </source>
</evidence>
<feature type="compositionally biased region" description="Low complexity" evidence="1">
    <location>
        <begin position="270"/>
        <end position="287"/>
    </location>
</feature>
<organism evidence="2 3">
    <name type="scientific">Streptomyces triculaminicus</name>
    <dbReference type="NCBI Taxonomy" id="2816232"/>
    <lineage>
        <taxon>Bacteria</taxon>
        <taxon>Bacillati</taxon>
        <taxon>Actinomycetota</taxon>
        <taxon>Actinomycetes</taxon>
        <taxon>Kitasatosporales</taxon>
        <taxon>Streptomycetaceae</taxon>
        <taxon>Streptomyces</taxon>
    </lineage>
</organism>
<feature type="region of interest" description="Disordered" evidence="1">
    <location>
        <begin position="208"/>
        <end position="407"/>
    </location>
</feature>
<comment type="caution">
    <text evidence="2">The sequence shown here is derived from an EMBL/GenBank/DDBJ whole genome shotgun (WGS) entry which is preliminary data.</text>
</comment>
<feature type="compositionally biased region" description="Low complexity" evidence="1">
    <location>
        <begin position="353"/>
        <end position="379"/>
    </location>
</feature>
<feature type="compositionally biased region" description="Pro residues" evidence="1">
    <location>
        <begin position="328"/>
        <end position="338"/>
    </location>
</feature>
<sequence>MADEIPNLWVTPQATAEPESVAQHQQFAAHQAAGPTVPPPVPSRRQLGSVQAPQTQLGTLPMRPAQGVLWWALGVHGGAGVSTLLRTVGGGGDAQRRWPDIHGAVSGVHVVLVARADAHGLAAAQAALQEWHSGQAPASTNVVGLVLMADAPTKPPRSVRDRIRVLTGAVPQSWQVPWVEEWREGGKARKRVKELEVLEQTLLQLPPPHITLALPPGPSATERTARPSVTERTADPSAGYVPGPMPGPAPTPAPAQPVVPHSNPGDYYLPQPGTQQPASQPAQQARPVYQPQPMPQHQQAYQGPPVQQVHQAQPTHQAQQPHQAHPVQPGPAVPPAQPAPAVYVPQPMPPVQPAQQAHPQQPQHPLSSAPPARTAPPAADEAVLPPPDPATRLGAWPANNPTSEGKR</sequence>
<reference evidence="2" key="1">
    <citation type="submission" date="2021-03" db="EMBL/GenBank/DDBJ databases">
        <title>Streptomyces strains.</title>
        <authorList>
            <person name="Lund M.B."/>
            <person name="Toerring T."/>
        </authorList>
    </citation>
    <scope>NUCLEOTIDE SEQUENCE</scope>
    <source>
        <strain evidence="2">JCM 4242</strain>
    </source>
</reference>
<dbReference type="RefSeq" id="WP_086567078.1">
    <property type="nucleotide sequence ID" value="NZ_JAFMOF010000001.1"/>
</dbReference>
<dbReference type="AlphaFoldDB" id="A0A939FIQ8"/>
<feature type="compositionally biased region" description="Low complexity" evidence="1">
    <location>
        <begin position="302"/>
        <end position="327"/>
    </location>
</feature>